<feature type="coiled-coil region" evidence="1">
    <location>
        <begin position="332"/>
        <end position="359"/>
    </location>
</feature>
<dbReference type="InterPro" id="IPR019159">
    <property type="entry name" value="CCDC93_CC"/>
</dbReference>
<proteinExistence type="predicted"/>
<reference evidence="4 5" key="1">
    <citation type="journal article" date="2010" name="Nature">
        <title>The Ectocarpus genome and the independent evolution of multicellularity in brown algae.</title>
        <authorList>
            <person name="Cock J.M."/>
            <person name="Sterck L."/>
            <person name="Rouze P."/>
            <person name="Scornet D."/>
            <person name="Allen A.E."/>
            <person name="Amoutzias G."/>
            <person name="Anthouard V."/>
            <person name="Artiguenave F."/>
            <person name="Aury J.M."/>
            <person name="Badger J.H."/>
            <person name="Beszteri B."/>
            <person name="Billiau K."/>
            <person name="Bonnet E."/>
            <person name="Bothwell J.H."/>
            <person name="Bowler C."/>
            <person name="Boyen C."/>
            <person name="Brownlee C."/>
            <person name="Carrano C.J."/>
            <person name="Charrier B."/>
            <person name="Cho G.Y."/>
            <person name="Coelho S.M."/>
            <person name="Collen J."/>
            <person name="Corre E."/>
            <person name="Da Silva C."/>
            <person name="Delage L."/>
            <person name="Delaroque N."/>
            <person name="Dittami S.M."/>
            <person name="Doulbeau S."/>
            <person name="Elias M."/>
            <person name="Farnham G."/>
            <person name="Gachon C.M."/>
            <person name="Gschloessl B."/>
            <person name="Heesch S."/>
            <person name="Jabbari K."/>
            <person name="Jubin C."/>
            <person name="Kawai H."/>
            <person name="Kimura K."/>
            <person name="Kloareg B."/>
            <person name="Kupper F.C."/>
            <person name="Lang D."/>
            <person name="Le Bail A."/>
            <person name="Leblanc C."/>
            <person name="Lerouge P."/>
            <person name="Lohr M."/>
            <person name="Lopez P.J."/>
            <person name="Martens C."/>
            <person name="Maumus F."/>
            <person name="Michel G."/>
            <person name="Miranda-Saavedra D."/>
            <person name="Morales J."/>
            <person name="Moreau H."/>
            <person name="Motomura T."/>
            <person name="Nagasato C."/>
            <person name="Napoli C.A."/>
            <person name="Nelson D.R."/>
            <person name="Nyvall-Collen P."/>
            <person name="Peters A.F."/>
            <person name="Pommier C."/>
            <person name="Potin P."/>
            <person name="Poulain J."/>
            <person name="Quesneville H."/>
            <person name="Read B."/>
            <person name="Rensing S.A."/>
            <person name="Ritter A."/>
            <person name="Rousvoal S."/>
            <person name="Samanta M."/>
            <person name="Samson G."/>
            <person name="Schroeder D.C."/>
            <person name="Segurens B."/>
            <person name="Strittmatter M."/>
            <person name="Tonon T."/>
            <person name="Tregear J.W."/>
            <person name="Valentin K."/>
            <person name="von Dassow P."/>
            <person name="Yamagishi T."/>
            <person name="Van de Peer Y."/>
            <person name="Wincker P."/>
        </authorList>
    </citation>
    <scope>NUCLEOTIDE SEQUENCE [LARGE SCALE GENOMIC DNA]</scope>
    <source>
        <strain evidence="5">Ec32 / CCAP1310/4</strain>
    </source>
</reference>
<evidence type="ECO:0000256" key="1">
    <source>
        <dbReference type="SAM" id="Coils"/>
    </source>
</evidence>
<dbReference type="AlphaFoldDB" id="D7G045"/>
<dbReference type="EMBL" id="FN649751">
    <property type="protein sequence ID" value="CBJ32927.1"/>
    <property type="molecule type" value="Genomic_DNA"/>
</dbReference>
<dbReference type="Pfam" id="PF09762">
    <property type="entry name" value="CCDC93_CC"/>
    <property type="match status" value="1"/>
</dbReference>
<name>D7G045_ECTSI</name>
<keyword evidence="5" id="KW-1185">Reference proteome</keyword>
<protein>
    <submittedName>
        <fullName evidence="4">Similar to fidipidine</fullName>
    </submittedName>
</protein>
<organism evidence="4 5">
    <name type="scientific">Ectocarpus siliculosus</name>
    <name type="common">Brown alga</name>
    <name type="synonym">Conferva siliculosa</name>
    <dbReference type="NCBI Taxonomy" id="2880"/>
    <lineage>
        <taxon>Eukaryota</taxon>
        <taxon>Sar</taxon>
        <taxon>Stramenopiles</taxon>
        <taxon>Ochrophyta</taxon>
        <taxon>PX clade</taxon>
        <taxon>Phaeophyceae</taxon>
        <taxon>Ectocarpales</taxon>
        <taxon>Ectocarpaceae</taxon>
        <taxon>Ectocarpus</taxon>
    </lineage>
</organism>
<dbReference type="InParanoid" id="D7G045"/>
<evidence type="ECO:0000256" key="2">
    <source>
        <dbReference type="SAM" id="MobiDB-lite"/>
    </source>
</evidence>
<dbReference type="EMBL" id="FN648590">
    <property type="protein sequence ID" value="CBJ32927.1"/>
    <property type="molecule type" value="Genomic_DNA"/>
</dbReference>
<dbReference type="GO" id="GO:0006893">
    <property type="term" value="P:Golgi to plasma membrane transport"/>
    <property type="evidence" value="ECO:0007669"/>
    <property type="project" value="TreeGrafter"/>
</dbReference>
<evidence type="ECO:0000313" key="4">
    <source>
        <dbReference type="EMBL" id="CBJ32927.1"/>
    </source>
</evidence>
<dbReference type="PANTHER" id="PTHR16441:SF0">
    <property type="entry name" value="COILED-COIL DOMAIN-CONTAINING PROTEIN 93"/>
    <property type="match status" value="1"/>
</dbReference>
<keyword evidence="1" id="KW-0175">Coiled coil</keyword>
<dbReference type="PANTHER" id="PTHR16441">
    <property type="entry name" value="FIDIPIDINE"/>
    <property type="match status" value="1"/>
</dbReference>
<evidence type="ECO:0000259" key="3">
    <source>
        <dbReference type="Pfam" id="PF09762"/>
    </source>
</evidence>
<dbReference type="OrthoDB" id="16092at2759"/>
<feature type="region of interest" description="Disordered" evidence="2">
    <location>
        <begin position="74"/>
        <end position="160"/>
    </location>
</feature>
<feature type="domain" description="CCDC93 coiled-coil" evidence="3">
    <location>
        <begin position="217"/>
        <end position="387"/>
    </location>
</feature>
<sequence>MEEEAEQARDYGNKLAQEMARLGRITRTLAPDESASLEKLRRLVATLTEIERQEQAALEQGKAREAALRAEIAEFTGETTEDVGGGGDGLGEKPAAVVSPPPDAAPATAGAPAGEGGGGAGKGQEGGGFVLEKTVDDPLAAMAEPQEQEEEDKSGAGKIVGAVPAAGGGAVSVPRTAVVLGGGENGGGGGPAERKANHRKKPALEGKALFAEGLHRIEAAYEVAAAEREESAARLSRLRLAVARRQREEDVALGHAELLQYLLRFEELGQHSLERQEQLRRCRAERSTLSLTRELLATQARLLETIAGGVEEASKGGKGVREAYLRQIKGIVESVEDSLEDQTRLLDNVRRRRHVAEELQASVREDRKRFFAGTKELSDECYRYESLNAHLALMRR</sequence>
<gene>
    <name evidence="4" type="ORF">Esi_0393_0017</name>
</gene>
<accession>D7G045</accession>
<dbReference type="Proteomes" id="UP000002630">
    <property type="component" value="Linkage Group LG26"/>
</dbReference>
<dbReference type="InterPro" id="IPR039116">
    <property type="entry name" value="CCDC93"/>
</dbReference>
<feature type="compositionally biased region" description="Gly residues" evidence="2">
    <location>
        <begin position="113"/>
        <end position="129"/>
    </location>
</feature>
<evidence type="ECO:0000313" key="5">
    <source>
        <dbReference type="Proteomes" id="UP000002630"/>
    </source>
</evidence>